<gene>
    <name evidence="2" type="ordered locus">Halhy_0058</name>
</gene>
<evidence type="ECO:0000313" key="2">
    <source>
        <dbReference type="EMBL" id="AEE47972.1"/>
    </source>
</evidence>
<dbReference type="SUPFAM" id="SSF48317">
    <property type="entry name" value="Acid phosphatase/Vanadium-dependent haloperoxidase"/>
    <property type="match status" value="2"/>
</dbReference>
<keyword evidence="3" id="KW-1185">Reference proteome</keyword>
<dbReference type="Gene3D" id="1.10.606.20">
    <property type="match status" value="1"/>
</dbReference>
<dbReference type="InterPro" id="IPR000326">
    <property type="entry name" value="PAP2/HPO"/>
</dbReference>
<dbReference type="EMBL" id="CP002691">
    <property type="protein sequence ID" value="AEE47972.1"/>
    <property type="molecule type" value="Genomic_DNA"/>
</dbReference>
<evidence type="ECO:0000313" key="3">
    <source>
        <dbReference type="Proteomes" id="UP000008461"/>
    </source>
</evidence>
<dbReference type="Gene3D" id="1.20.144.10">
    <property type="entry name" value="Phosphatidic acid phosphatase type 2/haloperoxidase"/>
    <property type="match status" value="1"/>
</dbReference>
<reference key="2">
    <citation type="submission" date="2011-04" db="EMBL/GenBank/DDBJ databases">
        <title>Complete sequence of chromosome of Haliscomenobacter hydrossis DSM 1100.</title>
        <authorList>
            <consortium name="US DOE Joint Genome Institute (JGI-PGF)"/>
            <person name="Lucas S."/>
            <person name="Han J."/>
            <person name="Lapidus A."/>
            <person name="Bruce D."/>
            <person name="Goodwin L."/>
            <person name="Pitluck S."/>
            <person name="Peters L."/>
            <person name="Kyrpides N."/>
            <person name="Mavromatis K."/>
            <person name="Ivanova N."/>
            <person name="Ovchinnikova G."/>
            <person name="Pagani I."/>
            <person name="Daligault H."/>
            <person name="Detter J.C."/>
            <person name="Han C."/>
            <person name="Land M."/>
            <person name="Hauser L."/>
            <person name="Markowitz V."/>
            <person name="Cheng J.-F."/>
            <person name="Hugenholtz P."/>
            <person name="Woyke T."/>
            <person name="Wu D."/>
            <person name="Verbarg S."/>
            <person name="Frueling A."/>
            <person name="Brambilla E."/>
            <person name="Klenk H.-P."/>
            <person name="Eisen J.A."/>
        </authorList>
    </citation>
    <scope>NUCLEOTIDE SEQUENCE</scope>
    <source>
        <strain>DSM 1100</strain>
    </source>
</reference>
<organism evidence="2 3">
    <name type="scientific">Haliscomenobacter hydrossis (strain ATCC 27775 / DSM 1100 / LMG 10767 / O)</name>
    <dbReference type="NCBI Taxonomy" id="760192"/>
    <lineage>
        <taxon>Bacteria</taxon>
        <taxon>Pseudomonadati</taxon>
        <taxon>Bacteroidota</taxon>
        <taxon>Saprospiria</taxon>
        <taxon>Saprospirales</taxon>
        <taxon>Haliscomenobacteraceae</taxon>
        <taxon>Haliscomenobacter</taxon>
    </lineage>
</organism>
<feature type="domain" description="Phosphatidic acid phosphatase type 2/haloperoxidase" evidence="1">
    <location>
        <begin position="146"/>
        <end position="242"/>
    </location>
</feature>
<dbReference type="STRING" id="760192.Halhy_0058"/>
<proteinExistence type="predicted"/>
<evidence type="ECO:0000259" key="1">
    <source>
        <dbReference type="Pfam" id="PF01569"/>
    </source>
</evidence>
<dbReference type="HOGENOM" id="CLU_525643_0_0_10"/>
<dbReference type="InterPro" id="IPR052559">
    <property type="entry name" value="V-haloperoxidase"/>
</dbReference>
<dbReference type="PANTHER" id="PTHR34599:SF1">
    <property type="entry name" value="PHOSPHATIDIC ACID PHOSPHATASE TYPE 2_HALOPEROXIDASE DOMAIN-CONTAINING PROTEIN"/>
    <property type="match status" value="1"/>
</dbReference>
<dbReference type="CDD" id="cd03398">
    <property type="entry name" value="PAP2_haloperoxidase"/>
    <property type="match status" value="1"/>
</dbReference>
<dbReference type="KEGG" id="hhy:Halhy_0058"/>
<dbReference type="Proteomes" id="UP000008461">
    <property type="component" value="Chromosome"/>
</dbReference>
<dbReference type="AlphaFoldDB" id="F4KRI2"/>
<dbReference type="eggNOG" id="COG0671">
    <property type="taxonomic scope" value="Bacteria"/>
</dbReference>
<dbReference type="CDD" id="cd03380">
    <property type="entry name" value="PAP2_like_1"/>
    <property type="match status" value="1"/>
</dbReference>
<dbReference type="PANTHER" id="PTHR34599">
    <property type="entry name" value="PEROXIDASE-RELATED"/>
    <property type="match status" value="1"/>
</dbReference>
<sequence length="483" mass="53761">MRLAGIIDIPTLLVYSNVLFIDVPLKGFPEINSIAQNTSFMQRKSPILVAMLLLAAQLFAQVEPTAGNWKTWFIPSGQTYRLPAPPAYKDEIAQVLSLQQKLDAADRQQIMHWNAGAPGYHWQHLMGKLWMNDASYNGALANMLLNVAIYDATIVAWDTKYAHNRPRPFVADKRIKALILNPQSPSYPCEHSVAAGVATTIIAHFYPALADSVQRMAQRMMASRIAAGVVFPSDTRAGFELGKKIAEKEIKHTKDFTNKKVWDGKMPTQAGLWKGKYAVLPLAGLNKTVVLDSSSQFRPGPPPDFAKDMEELKKYKPSFSSIANAFHFASESVWEDLLEKKIFENNLHLNPPRAARIYAIAAVGIYDGFTACWDAKYTYWGTRPDQYDTTFQPVLIHTPPFPGYPSGHAAIGGVMGELYAYFFPAESAFFRQRAKDGAESRFQGGIHFRTDNEVGLELGRKVGAMIIQKVRADGADNLLMGQN</sequence>
<dbReference type="InterPro" id="IPR036938">
    <property type="entry name" value="PAP2/HPO_sf"/>
</dbReference>
<dbReference type="Pfam" id="PF01569">
    <property type="entry name" value="PAP2"/>
    <property type="match status" value="1"/>
</dbReference>
<accession>F4KRI2</accession>
<reference evidence="2 3" key="1">
    <citation type="journal article" date="2011" name="Stand. Genomic Sci.">
        <title>Complete genome sequence of Haliscomenobacter hydrossis type strain (O).</title>
        <authorList>
            <consortium name="US DOE Joint Genome Institute (JGI-PGF)"/>
            <person name="Daligault H."/>
            <person name="Lapidus A."/>
            <person name="Zeytun A."/>
            <person name="Nolan M."/>
            <person name="Lucas S."/>
            <person name="Del Rio T.G."/>
            <person name="Tice H."/>
            <person name="Cheng J.F."/>
            <person name="Tapia R."/>
            <person name="Han C."/>
            <person name="Goodwin L."/>
            <person name="Pitluck S."/>
            <person name="Liolios K."/>
            <person name="Pagani I."/>
            <person name="Ivanova N."/>
            <person name="Huntemann M."/>
            <person name="Mavromatis K."/>
            <person name="Mikhailova N."/>
            <person name="Pati A."/>
            <person name="Chen A."/>
            <person name="Palaniappan K."/>
            <person name="Land M."/>
            <person name="Hauser L."/>
            <person name="Brambilla E.M."/>
            <person name="Rohde M."/>
            <person name="Verbarg S."/>
            <person name="Goker M."/>
            <person name="Bristow J."/>
            <person name="Eisen J.A."/>
            <person name="Markowitz V."/>
            <person name="Hugenholtz P."/>
            <person name="Kyrpides N.C."/>
            <person name="Klenk H.P."/>
            <person name="Woyke T."/>
        </authorList>
    </citation>
    <scope>NUCLEOTIDE SEQUENCE [LARGE SCALE GENOMIC DNA]</scope>
    <source>
        <strain evidence="3">ATCC 27775 / DSM 1100 / LMG 10767 / O</strain>
    </source>
</reference>
<name>F4KRI2_HALH1</name>
<protein>
    <submittedName>
        <fullName evidence="2">Phosphoesterase PA-phosphatase related protein</fullName>
    </submittedName>
</protein>